<dbReference type="EMBL" id="LMCB01000160">
    <property type="protein sequence ID" value="KZL05001.1"/>
    <property type="molecule type" value="Genomic_DNA"/>
</dbReference>
<sequence length="40" mass="4331">MVARPNAADNALCNDNRRMSEDTKGADKAKLLMGASKPIR</sequence>
<comment type="caution">
    <text evidence="2">The sequence shown here is derived from an EMBL/GenBank/DDBJ whole genome shotgun (WGS) entry which is preliminary data.</text>
</comment>
<protein>
    <submittedName>
        <fullName evidence="2">Uncharacterized protein</fullName>
    </submittedName>
</protein>
<evidence type="ECO:0000313" key="2">
    <source>
        <dbReference type="EMBL" id="KZL05001.1"/>
    </source>
</evidence>
<gene>
    <name evidence="2" type="ORF">PsAD2_04552</name>
</gene>
<accession>A0A165SXW5</accession>
<dbReference type="PATRIC" id="fig|989403.3.peg.4982"/>
<name>A0A165SXW5_9HYPH</name>
<evidence type="ECO:0000313" key="3">
    <source>
        <dbReference type="Proteomes" id="UP000076577"/>
    </source>
</evidence>
<organism evidence="2 3">
    <name type="scientific">Pseudovibrio axinellae</name>
    <dbReference type="NCBI Taxonomy" id="989403"/>
    <lineage>
        <taxon>Bacteria</taxon>
        <taxon>Pseudomonadati</taxon>
        <taxon>Pseudomonadota</taxon>
        <taxon>Alphaproteobacteria</taxon>
        <taxon>Hyphomicrobiales</taxon>
        <taxon>Stappiaceae</taxon>
        <taxon>Pseudovibrio</taxon>
    </lineage>
</organism>
<dbReference type="Proteomes" id="UP000076577">
    <property type="component" value="Unassembled WGS sequence"/>
</dbReference>
<reference evidence="2 3" key="1">
    <citation type="journal article" date="2016" name="Front. Microbiol.">
        <title>Comparative Genomic Analysis Reveals a Diverse Repertoire of Genes Involved in Prokaryote-Eukaryote Interactions within the Pseudovibrio Genus.</title>
        <authorList>
            <person name="Romano S."/>
            <person name="Fernandez-Guerra A."/>
            <person name="Reen F.J."/>
            <person name="Glockner F.O."/>
            <person name="Crowley S.P."/>
            <person name="O'Sullivan O."/>
            <person name="Cotter P.D."/>
            <person name="Adams C."/>
            <person name="Dobson A.D."/>
            <person name="O'Gara F."/>
        </authorList>
    </citation>
    <scope>NUCLEOTIDE SEQUENCE [LARGE SCALE GENOMIC DNA]</scope>
    <source>
        <strain evidence="2 3">Ad2</strain>
    </source>
</reference>
<feature type="region of interest" description="Disordered" evidence="1">
    <location>
        <begin position="1"/>
        <end position="40"/>
    </location>
</feature>
<dbReference type="AlphaFoldDB" id="A0A165SXW5"/>
<keyword evidence="3" id="KW-1185">Reference proteome</keyword>
<feature type="compositionally biased region" description="Basic and acidic residues" evidence="1">
    <location>
        <begin position="15"/>
        <end position="30"/>
    </location>
</feature>
<evidence type="ECO:0000256" key="1">
    <source>
        <dbReference type="SAM" id="MobiDB-lite"/>
    </source>
</evidence>
<proteinExistence type="predicted"/>
<dbReference type="STRING" id="989403.SAMN05421798_1155"/>